<dbReference type="PROSITE" id="PS00670">
    <property type="entry name" value="D_2_HYDROXYACID_DH_2"/>
    <property type="match status" value="1"/>
</dbReference>
<protein>
    <submittedName>
        <fullName evidence="7">2-hydroxyacid dehydrogenase</fullName>
    </submittedName>
</protein>
<dbReference type="Pfam" id="PF02826">
    <property type="entry name" value="2-Hacid_dh_C"/>
    <property type="match status" value="1"/>
</dbReference>
<dbReference type="InterPro" id="IPR006139">
    <property type="entry name" value="D-isomer_2_OHA_DH_cat_dom"/>
</dbReference>
<dbReference type="PROSITE" id="PS00065">
    <property type="entry name" value="D_2_HYDROXYACID_DH_1"/>
    <property type="match status" value="1"/>
</dbReference>
<keyword evidence="3" id="KW-0520">NAD</keyword>
<dbReference type="Pfam" id="PF00389">
    <property type="entry name" value="2-Hacid_dh"/>
    <property type="match status" value="1"/>
</dbReference>
<dbReference type="GO" id="GO:0051287">
    <property type="term" value="F:NAD binding"/>
    <property type="evidence" value="ECO:0007669"/>
    <property type="project" value="InterPro"/>
</dbReference>
<comment type="similarity">
    <text evidence="1 4">Belongs to the D-isomer specific 2-hydroxyacid dehydrogenase family.</text>
</comment>
<dbReference type="PANTHER" id="PTHR43026">
    <property type="entry name" value="2-HYDROXYACID DEHYDROGENASE HOMOLOG 1-RELATED"/>
    <property type="match status" value="1"/>
</dbReference>
<dbReference type="SUPFAM" id="SSF52283">
    <property type="entry name" value="Formate/glycerate dehydrogenase catalytic domain-like"/>
    <property type="match status" value="1"/>
</dbReference>
<evidence type="ECO:0000256" key="3">
    <source>
        <dbReference type="ARBA" id="ARBA00023027"/>
    </source>
</evidence>
<dbReference type="PROSITE" id="PS00671">
    <property type="entry name" value="D_2_HYDROXYACID_DH_3"/>
    <property type="match status" value="1"/>
</dbReference>
<reference evidence="7" key="1">
    <citation type="submission" date="2020-10" db="EMBL/GenBank/DDBJ databases">
        <authorList>
            <person name="Gilroy R."/>
        </authorList>
    </citation>
    <scope>NUCLEOTIDE SEQUENCE</scope>
    <source>
        <strain evidence="7">B3-4054</strain>
    </source>
</reference>
<evidence type="ECO:0000259" key="6">
    <source>
        <dbReference type="Pfam" id="PF02826"/>
    </source>
</evidence>
<dbReference type="SUPFAM" id="SSF51735">
    <property type="entry name" value="NAD(P)-binding Rossmann-fold domains"/>
    <property type="match status" value="1"/>
</dbReference>
<evidence type="ECO:0000256" key="2">
    <source>
        <dbReference type="ARBA" id="ARBA00023002"/>
    </source>
</evidence>
<gene>
    <name evidence="7" type="ORF">IAA96_04250</name>
</gene>
<feature type="domain" description="D-isomer specific 2-hydroxyacid dehydrogenase NAD-binding" evidence="6">
    <location>
        <begin position="117"/>
        <end position="305"/>
    </location>
</feature>
<reference evidence="7" key="2">
    <citation type="journal article" date="2021" name="PeerJ">
        <title>Extensive microbial diversity within the chicken gut microbiome revealed by metagenomics and culture.</title>
        <authorList>
            <person name="Gilroy R."/>
            <person name="Ravi A."/>
            <person name="Getino M."/>
            <person name="Pursley I."/>
            <person name="Horton D.L."/>
            <person name="Alikhan N.F."/>
            <person name="Baker D."/>
            <person name="Gharbi K."/>
            <person name="Hall N."/>
            <person name="Watson M."/>
            <person name="Adriaenssens E.M."/>
            <person name="Foster-Nyarko E."/>
            <person name="Jarju S."/>
            <person name="Secka A."/>
            <person name="Antonio M."/>
            <person name="Oren A."/>
            <person name="Chaudhuri R.R."/>
            <person name="La Ragione R."/>
            <person name="Hildebrand F."/>
            <person name="Pallen M.J."/>
        </authorList>
    </citation>
    <scope>NUCLEOTIDE SEQUENCE</scope>
    <source>
        <strain evidence="7">B3-4054</strain>
    </source>
</reference>
<dbReference type="EMBL" id="JADIMS010000069">
    <property type="protein sequence ID" value="MBO8450299.1"/>
    <property type="molecule type" value="Genomic_DNA"/>
</dbReference>
<dbReference type="CDD" id="cd12183">
    <property type="entry name" value="LDH_like_2"/>
    <property type="match status" value="1"/>
</dbReference>
<feature type="domain" description="D-isomer specific 2-hydroxyacid dehydrogenase catalytic" evidence="5">
    <location>
        <begin position="12"/>
        <end position="336"/>
    </location>
</feature>
<comment type="caution">
    <text evidence="7">The sequence shown here is derived from an EMBL/GenBank/DDBJ whole genome shotgun (WGS) entry which is preliminary data.</text>
</comment>
<evidence type="ECO:0000313" key="7">
    <source>
        <dbReference type="EMBL" id="MBO8450299.1"/>
    </source>
</evidence>
<evidence type="ECO:0000256" key="1">
    <source>
        <dbReference type="ARBA" id="ARBA00005854"/>
    </source>
</evidence>
<keyword evidence="2 4" id="KW-0560">Oxidoreductase</keyword>
<accession>A0A9D9HGQ0</accession>
<name>A0A9D9HGQ0_9SPIR</name>
<dbReference type="Gene3D" id="3.40.50.720">
    <property type="entry name" value="NAD(P)-binding Rossmann-like Domain"/>
    <property type="match status" value="2"/>
</dbReference>
<dbReference type="InterPro" id="IPR036291">
    <property type="entry name" value="NAD(P)-bd_dom_sf"/>
</dbReference>
<proteinExistence type="inferred from homology"/>
<organism evidence="7 8">
    <name type="scientific">Candidatus Avitreponema avistercoris</name>
    <dbReference type="NCBI Taxonomy" id="2840705"/>
    <lineage>
        <taxon>Bacteria</taxon>
        <taxon>Pseudomonadati</taxon>
        <taxon>Spirochaetota</taxon>
        <taxon>Spirochaetia</taxon>
        <taxon>Spirochaetales</taxon>
        <taxon>Candidatus Avitreponema</taxon>
    </lineage>
</organism>
<dbReference type="InterPro" id="IPR029752">
    <property type="entry name" value="D-isomer_DH_CS1"/>
</dbReference>
<evidence type="ECO:0000259" key="5">
    <source>
        <dbReference type="Pfam" id="PF00389"/>
    </source>
</evidence>
<dbReference type="AlphaFoldDB" id="A0A9D9HGQ0"/>
<sequence>MEKETKPIAIAFYDAKSYDKVSFTETNRNFLYNIDFFDFHLNEKTAFSAKGYDAVCAFVNDVLDAKVIAVLKECGVKLIAMRCAGYNNVDLEAAETAGIKIARVPAYSPHAVAEHAVALLLAVTRRLPQAYLRTKTGNFTLDGLTGRDLYGLTAGVLGTGKIGRIMAELLSGFGMHIVLYDPYPAREWAEERNFRYMPLEEFFRICDVISLHCPLTEDTKHIINRNSLSMMKRDAVIINTGRGALIDTQALVKALKKQEIGGAALDVYEEESRYFFTDWSANVIKDDVLARLLTFPNVFVTGHQAFLTTNALSNIAEVTLGNVRTFFAGEPLENEVRAGGRT</sequence>
<evidence type="ECO:0000313" key="8">
    <source>
        <dbReference type="Proteomes" id="UP000823616"/>
    </source>
</evidence>
<dbReference type="Proteomes" id="UP000823616">
    <property type="component" value="Unassembled WGS sequence"/>
</dbReference>
<dbReference type="PANTHER" id="PTHR43026:SF1">
    <property type="entry name" value="2-HYDROXYACID DEHYDROGENASE HOMOLOG 1-RELATED"/>
    <property type="match status" value="1"/>
</dbReference>
<dbReference type="InterPro" id="IPR058205">
    <property type="entry name" value="D-LDH-like"/>
</dbReference>
<dbReference type="GO" id="GO:0008720">
    <property type="term" value="F:D-lactate dehydrogenase (NAD+) activity"/>
    <property type="evidence" value="ECO:0007669"/>
    <property type="project" value="TreeGrafter"/>
</dbReference>
<dbReference type="InterPro" id="IPR029753">
    <property type="entry name" value="D-isomer_DH_CS"/>
</dbReference>
<dbReference type="InterPro" id="IPR006140">
    <property type="entry name" value="D-isomer_DH_NAD-bd"/>
</dbReference>
<evidence type="ECO:0000256" key="4">
    <source>
        <dbReference type="RuleBase" id="RU003719"/>
    </source>
</evidence>